<dbReference type="InterPro" id="IPR016181">
    <property type="entry name" value="Acyl_CoA_acyltransferase"/>
</dbReference>
<dbReference type="GO" id="GO:0016747">
    <property type="term" value="F:acyltransferase activity, transferring groups other than amino-acyl groups"/>
    <property type="evidence" value="ECO:0007669"/>
    <property type="project" value="InterPro"/>
</dbReference>
<dbReference type="SUPFAM" id="SSF55729">
    <property type="entry name" value="Acyl-CoA N-acyltransferases (Nat)"/>
    <property type="match status" value="1"/>
</dbReference>
<dbReference type="EMBL" id="DMAI01000493">
    <property type="protein sequence ID" value="HAE51544.1"/>
    <property type="molecule type" value="Genomic_DNA"/>
</dbReference>
<gene>
    <name evidence="2" type="ORF">DCK97_29445</name>
</gene>
<dbReference type="InterPro" id="IPR051531">
    <property type="entry name" value="N-acetyltransferase"/>
</dbReference>
<dbReference type="PROSITE" id="PS51186">
    <property type="entry name" value="GNAT"/>
    <property type="match status" value="1"/>
</dbReference>
<name>A0A3B9IUQ3_9PROT</name>
<dbReference type="InterPro" id="IPR000182">
    <property type="entry name" value="GNAT_dom"/>
</dbReference>
<dbReference type="Pfam" id="PF13302">
    <property type="entry name" value="Acetyltransf_3"/>
    <property type="match status" value="1"/>
</dbReference>
<accession>A0A3B9IUQ3</accession>
<evidence type="ECO:0000313" key="3">
    <source>
        <dbReference type="Proteomes" id="UP000257706"/>
    </source>
</evidence>
<dbReference type="Gene3D" id="3.40.630.30">
    <property type="match status" value="1"/>
</dbReference>
<keyword evidence="2" id="KW-0808">Transferase</keyword>
<protein>
    <submittedName>
        <fullName evidence="2">N-acetyltransferase</fullName>
    </submittedName>
</protein>
<dbReference type="PANTHER" id="PTHR43792">
    <property type="entry name" value="GNAT FAMILY, PUTATIVE (AFU_ORTHOLOGUE AFUA_3G00765)-RELATED-RELATED"/>
    <property type="match status" value="1"/>
</dbReference>
<organism evidence="2 3">
    <name type="scientific">Tistrella mobilis</name>
    <dbReference type="NCBI Taxonomy" id="171437"/>
    <lineage>
        <taxon>Bacteria</taxon>
        <taxon>Pseudomonadati</taxon>
        <taxon>Pseudomonadota</taxon>
        <taxon>Alphaproteobacteria</taxon>
        <taxon>Geminicoccales</taxon>
        <taxon>Geminicoccaceae</taxon>
        <taxon>Tistrella</taxon>
    </lineage>
</organism>
<dbReference type="AlphaFoldDB" id="A0A3B9IUQ3"/>
<dbReference type="Proteomes" id="UP000257706">
    <property type="component" value="Unassembled WGS sequence"/>
</dbReference>
<evidence type="ECO:0000313" key="2">
    <source>
        <dbReference type="EMBL" id="HAE51544.1"/>
    </source>
</evidence>
<proteinExistence type="predicted"/>
<reference evidence="2 3" key="1">
    <citation type="journal article" date="2018" name="Nat. Biotechnol.">
        <title>A standardized bacterial taxonomy based on genome phylogeny substantially revises the tree of life.</title>
        <authorList>
            <person name="Parks D.H."/>
            <person name="Chuvochina M."/>
            <person name="Waite D.W."/>
            <person name="Rinke C."/>
            <person name="Skarshewski A."/>
            <person name="Chaumeil P.A."/>
            <person name="Hugenholtz P."/>
        </authorList>
    </citation>
    <scope>NUCLEOTIDE SEQUENCE [LARGE SCALE GENOMIC DNA]</scope>
    <source>
        <strain evidence="2">UBA8739</strain>
    </source>
</reference>
<evidence type="ECO:0000259" key="1">
    <source>
        <dbReference type="PROSITE" id="PS51186"/>
    </source>
</evidence>
<feature type="domain" description="N-acetyltransferase" evidence="1">
    <location>
        <begin position="11"/>
        <end position="175"/>
    </location>
</feature>
<sequence length="181" mass="19065">MEALIMTPPPLSLRQPRPSDAAALEAVVSDPEVALPTAAIPHPYPPGGAAAHLADLARESAAGREIAVAVIDGPDPETGSLIGMVTLRLDGKGGAALGYVLGRAWWGRGLMTEAVRRVLLLARDHPEIARIEADVMVSNTRSAAVLTRLGFTETGRARAAFPARGREVEVRQFLLNLGNPV</sequence>
<comment type="caution">
    <text evidence="2">The sequence shown here is derived from an EMBL/GenBank/DDBJ whole genome shotgun (WGS) entry which is preliminary data.</text>
</comment>